<comment type="subcellular location">
    <subcellularLocation>
        <location evidence="1">Cytoplasm</location>
        <location evidence="1">Cytosol</location>
    </subcellularLocation>
</comment>
<dbReference type="PANTHER" id="PTHR45859:SF1">
    <property type="entry name" value="TRANSLATION INITIATION FACTOR EIF-2B SUBUNIT BETA"/>
    <property type="match status" value="1"/>
</dbReference>
<evidence type="ECO:0000256" key="9">
    <source>
        <dbReference type="RuleBase" id="RU003814"/>
    </source>
</evidence>
<evidence type="ECO:0000256" key="6">
    <source>
        <dbReference type="ARBA" id="ARBA00044122"/>
    </source>
</evidence>
<evidence type="ECO:0000256" key="3">
    <source>
        <dbReference type="ARBA" id="ARBA00022490"/>
    </source>
</evidence>
<dbReference type="InterPro" id="IPR042529">
    <property type="entry name" value="IF_2B-like_C"/>
</dbReference>
<reference evidence="11 12" key="1">
    <citation type="journal article" date="2023" name="Sci. Data">
        <title>Genome assembly of the Korean intertidal mud-creeper Batillaria attramentaria.</title>
        <authorList>
            <person name="Patra A.K."/>
            <person name="Ho P.T."/>
            <person name="Jun S."/>
            <person name="Lee S.J."/>
            <person name="Kim Y."/>
            <person name="Won Y.J."/>
        </authorList>
    </citation>
    <scope>NUCLEOTIDE SEQUENCE [LARGE SCALE GENOMIC DNA]</scope>
    <source>
        <strain evidence="11">Wonlab-2016</strain>
    </source>
</reference>
<evidence type="ECO:0000256" key="1">
    <source>
        <dbReference type="ARBA" id="ARBA00004514"/>
    </source>
</evidence>
<evidence type="ECO:0000256" key="10">
    <source>
        <dbReference type="SAM" id="MobiDB-lite"/>
    </source>
</evidence>
<evidence type="ECO:0000256" key="8">
    <source>
        <dbReference type="ARBA" id="ARBA00046432"/>
    </source>
</evidence>
<dbReference type="GO" id="GO:0005829">
    <property type="term" value="C:cytosol"/>
    <property type="evidence" value="ECO:0007669"/>
    <property type="project" value="UniProtKB-SubCell"/>
</dbReference>
<protein>
    <recommendedName>
        <fullName evidence="6">Translation initiation factor eIF2B subunit beta</fullName>
    </recommendedName>
    <alternativeName>
        <fullName evidence="7">eIF2B GDP-GTP exchange factor subunit beta</fullName>
    </alternativeName>
</protein>
<keyword evidence="5" id="KW-0648">Protein biosynthesis</keyword>
<dbReference type="InterPro" id="IPR000649">
    <property type="entry name" value="IF-2B-related"/>
</dbReference>
<dbReference type="AlphaFoldDB" id="A0ABD0KE49"/>
<dbReference type="Gene3D" id="3.40.50.10470">
    <property type="entry name" value="Translation initiation factor eif-2b, domain 2"/>
    <property type="match status" value="1"/>
</dbReference>
<dbReference type="Proteomes" id="UP001519460">
    <property type="component" value="Unassembled WGS sequence"/>
</dbReference>
<evidence type="ECO:0000256" key="7">
    <source>
        <dbReference type="ARBA" id="ARBA00044228"/>
    </source>
</evidence>
<comment type="similarity">
    <text evidence="2 9">Belongs to the eIF-2B alpha/beta/delta subunits family.</text>
</comment>
<dbReference type="InterPro" id="IPR051855">
    <property type="entry name" value="eIF2B_beta_subunit"/>
</dbReference>
<comment type="caution">
    <text evidence="11">The sequence shown here is derived from an EMBL/GenBank/DDBJ whole genome shotgun (WGS) entry which is preliminary data.</text>
</comment>
<keyword evidence="4" id="KW-0396">Initiation factor</keyword>
<dbReference type="PANTHER" id="PTHR45859">
    <property type="entry name" value="TRANSLATION INITIATION FACTOR EIF-2B SUBUNIT BETA"/>
    <property type="match status" value="1"/>
</dbReference>
<sequence>MPSESEKKEVNERIESFMTDLRQSAELGSLTVATRTVDIMRRLIAQMKWANTKELIDIIRTEGKKLISADPSDATKVSHGGEGGDAQDSQEVAAASAQIGEGGEDQEPDYMQVVPNLKNAARKRKFQVIVAEAAPYFKGQEMVSSLADADIETTLISDASIFAMMSRVNKVIIGTHTIMANGGLKALCGILNVALAAKQFAVPVFVCASVYKLSPQFVTSVDQEGFQKYNSPHHILSYKEMAELDDVEVLNPVFDYVPPDLIKLFISNIGGNAPTYVYRLLSELYHPADHEL</sequence>
<organism evidence="11 12">
    <name type="scientific">Batillaria attramentaria</name>
    <dbReference type="NCBI Taxonomy" id="370345"/>
    <lineage>
        <taxon>Eukaryota</taxon>
        <taxon>Metazoa</taxon>
        <taxon>Spiralia</taxon>
        <taxon>Lophotrochozoa</taxon>
        <taxon>Mollusca</taxon>
        <taxon>Gastropoda</taxon>
        <taxon>Caenogastropoda</taxon>
        <taxon>Sorbeoconcha</taxon>
        <taxon>Cerithioidea</taxon>
        <taxon>Batillariidae</taxon>
        <taxon>Batillaria</taxon>
    </lineage>
</organism>
<evidence type="ECO:0000256" key="2">
    <source>
        <dbReference type="ARBA" id="ARBA00007251"/>
    </source>
</evidence>
<name>A0ABD0KE49_9CAEN</name>
<evidence type="ECO:0000313" key="12">
    <source>
        <dbReference type="Proteomes" id="UP001519460"/>
    </source>
</evidence>
<dbReference type="EMBL" id="JACVVK020000196">
    <property type="protein sequence ID" value="KAK7485322.1"/>
    <property type="molecule type" value="Genomic_DNA"/>
</dbReference>
<gene>
    <name evidence="11" type="ORF">BaRGS_00023421</name>
</gene>
<proteinExistence type="inferred from homology"/>
<dbReference type="Pfam" id="PF01008">
    <property type="entry name" value="IF-2B"/>
    <property type="match status" value="1"/>
</dbReference>
<evidence type="ECO:0000256" key="5">
    <source>
        <dbReference type="ARBA" id="ARBA00022917"/>
    </source>
</evidence>
<comment type="subunit">
    <text evidence="8">Component of the translation initiation factor 2B (eIF2B) complex which is a heterodecamer of two sets of five different subunits: alpha, beta, gamma, delta and epsilon. Subunits alpha, beta and delta comprise a regulatory subcomplex and subunits epsilon and gamma comprise a catalytic subcomplex. Within the complex, the hexameric regulatory complex resides at the center, with the two heterodimeric catalytic subcomplexes bound on opposite sides.</text>
</comment>
<dbReference type="InterPro" id="IPR037171">
    <property type="entry name" value="NagB/RpiA_transferase-like"/>
</dbReference>
<evidence type="ECO:0000313" key="11">
    <source>
        <dbReference type="EMBL" id="KAK7485322.1"/>
    </source>
</evidence>
<dbReference type="GO" id="GO:0003743">
    <property type="term" value="F:translation initiation factor activity"/>
    <property type="evidence" value="ECO:0007669"/>
    <property type="project" value="UniProtKB-KW"/>
</dbReference>
<dbReference type="SUPFAM" id="SSF100950">
    <property type="entry name" value="NagB/RpiA/CoA transferase-like"/>
    <property type="match status" value="1"/>
</dbReference>
<keyword evidence="3" id="KW-0963">Cytoplasm</keyword>
<feature type="region of interest" description="Disordered" evidence="10">
    <location>
        <begin position="70"/>
        <end position="89"/>
    </location>
</feature>
<keyword evidence="12" id="KW-1185">Reference proteome</keyword>
<accession>A0ABD0KE49</accession>
<evidence type="ECO:0000256" key="4">
    <source>
        <dbReference type="ARBA" id="ARBA00022540"/>
    </source>
</evidence>